<dbReference type="Pfam" id="PF00852">
    <property type="entry name" value="Glyco_transf_10"/>
    <property type="match status" value="1"/>
</dbReference>
<dbReference type="GO" id="GO:0008417">
    <property type="term" value="F:fucosyltransferase activity"/>
    <property type="evidence" value="ECO:0007669"/>
    <property type="project" value="InterPro"/>
</dbReference>
<evidence type="ECO:0000259" key="4">
    <source>
        <dbReference type="Pfam" id="PF00852"/>
    </source>
</evidence>
<comment type="similarity">
    <text evidence="1">Belongs to the glycosyltransferase 10 family.</text>
</comment>
<protein>
    <recommendedName>
        <fullName evidence="4">Fucosyltransferase C-terminal domain-containing protein</fullName>
    </recommendedName>
</protein>
<organism evidence="5 6">
    <name type="scientific">candidate division TA06 bacterium</name>
    <dbReference type="NCBI Taxonomy" id="2250710"/>
    <lineage>
        <taxon>Bacteria</taxon>
        <taxon>Bacteria division TA06</taxon>
    </lineage>
</organism>
<dbReference type="EMBL" id="JACQXR010000118">
    <property type="protein sequence ID" value="MBI4727338.1"/>
    <property type="molecule type" value="Genomic_DNA"/>
</dbReference>
<evidence type="ECO:0000256" key="2">
    <source>
        <dbReference type="ARBA" id="ARBA00022676"/>
    </source>
</evidence>
<dbReference type="InterPro" id="IPR055270">
    <property type="entry name" value="Glyco_tran_10_C"/>
</dbReference>
<evidence type="ECO:0000313" key="6">
    <source>
        <dbReference type="Proteomes" id="UP000736328"/>
    </source>
</evidence>
<feature type="domain" description="Fucosyltransferase C-terminal" evidence="4">
    <location>
        <begin position="227"/>
        <end position="313"/>
    </location>
</feature>
<dbReference type="InterPro" id="IPR038577">
    <property type="entry name" value="GT10-like_C_sf"/>
</dbReference>
<reference evidence="5" key="1">
    <citation type="submission" date="2020-07" db="EMBL/GenBank/DDBJ databases">
        <title>Huge and variable diversity of episymbiotic CPR bacteria and DPANN archaea in groundwater ecosystems.</title>
        <authorList>
            <person name="He C.Y."/>
            <person name="Keren R."/>
            <person name="Whittaker M."/>
            <person name="Farag I.F."/>
            <person name="Doudna J."/>
            <person name="Cate J.H.D."/>
            <person name="Banfield J.F."/>
        </authorList>
    </citation>
    <scope>NUCLEOTIDE SEQUENCE</scope>
    <source>
        <strain evidence="5">NC_groundwater_1520_Pr4_B-0.1um_53_5</strain>
    </source>
</reference>
<comment type="caution">
    <text evidence="5">The sequence shown here is derived from an EMBL/GenBank/DDBJ whole genome shotgun (WGS) entry which is preliminary data.</text>
</comment>
<dbReference type="InterPro" id="IPR001503">
    <property type="entry name" value="Glyco_trans_10"/>
</dbReference>
<name>A0A933MKT9_UNCT6</name>
<dbReference type="SUPFAM" id="SSF53756">
    <property type="entry name" value="UDP-Glycosyltransferase/glycogen phosphorylase"/>
    <property type="match status" value="1"/>
</dbReference>
<proteinExistence type="inferred from homology"/>
<evidence type="ECO:0000256" key="3">
    <source>
        <dbReference type="ARBA" id="ARBA00022679"/>
    </source>
</evidence>
<dbReference type="Proteomes" id="UP000736328">
    <property type="component" value="Unassembled WGS sequence"/>
</dbReference>
<dbReference type="PANTHER" id="PTHR11929">
    <property type="entry name" value="ALPHA- 1,3 -FUCOSYLTRANSFERASE"/>
    <property type="match status" value="1"/>
</dbReference>
<keyword evidence="3" id="KW-0808">Transferase</keyword>
<dbReference type="PANTHER" id="PTHR11929:SF194">
    <property type="entry name" value="ALPHA-(1,3)-FUCOSYLTRANSFERASE 10"/>
    <property type="match status" value="1"/>
</dbReference>
<dbReference type="Gene3D" id="3.40.50.11660">
    <property type="entry name" value="Glycosyl transferase family 10, C-terminal domain"/>
    <property type="match status" value="1"/>
</dbReference>
<dbReference type="GO" id="GO:0016020">
    <property type="term" value="C:membrane"/>
    <property type="evidence" value="ECO:0007669"/>
    <property type="project" value="InterPro"/>
</dbReference>
<keyword evidence="2" id="KW-0328">Glycosyltransferase</keyword>
<dbReference type="AlphaFoldDB" id="A0A933MKT9"/>
<evidence type="ECO:0000313" key="5">
    <source>
        <dbReference type="EMBL" id="MBI4727338.1"/>
    </source>
</evidence>
<accession>A0A933MKT9</accession>
<evidence type="ECO:0000256" key="1">
    <source>
        <dbReference type="ARBA" id="ARBA00008919"/>
    </source>
</evidence>
<gene>
    <name evidence="5" type="ORF">HY768_09010</name>
</gene>
<sequence>MKKFAVWTGPLYSNNEIFNPSSAVNRDDCLAGFRLLSAELLAKGWECSTQDVFRARGAVPEVILFLDIPREPIARLTGDWAGKSKCWLLLQEPATIVPQNWDFQRHEQFEKIFTWDDKLVDEDKYFKINYAVNHALAITPDTSSKEKLCTLIAGQHKSQHPDELYSERVKAVRWFERNHPEDFDLYGRGWEEYLFPGPGVLKILNRQSLLRPMRRLLAPRFTSYRGPAETKTEVLKRYKFCICYENIRGLEGYITEKIFDCFAAGCVPVYWGAENIIRHIPGDCFIDKRLFPNYAELYRHLAGLSGQSYVEYLTNITHFLRSEQGYMFTPQKFAATIAGGTTDG</sequence>